<name>A0A2T9Z4L0_9FUNG</name>
<keyword evidence="2" id="KW-0507">mRNA processing</keyword>
<dbReference type="SMART" id="SM00360">
    <property type="entry name" value="RRM"/>
    <property type="match status" value="3"/>
</dbReference>
<accession>A0A2T9Z4L0</accession>
<proteinExistence type="predicted"/>
<dbReference type="Pfam" id="PF00076">
    <property type="entry name" value="RRM_1"/>
    <property type="match status" value="2"/>
</dbReference>
<dbReference type="PROSITE" id="PS50102">
    <property type="entry name" value="RRM"/>
    <property type="match status" value="3"/>
</dbReference>
<organism evidence="9 10">
    <name type="scientific">Smittium megazygosporum</name>
    <dbReference type="NCBI Taxonomy" id="133381"/>
    <lineage>
        <taxon>Eukaryota</taxon>
        <taxon>Fungi</taxon>
        <taxon>Fungi incertae sedis</taxon>
        <taxon>Zoopagomycota</taxon>
        <taxon>Kickxellomycotina</taxon>
        <taxon>Harpellomycetes</taxon>
        <taxon>Harpellales</taxon>
        <taxon>Legeriomycetaceae</taxon>
        <taxon>Smittium</taxon>
    </lineage>
</organism>
<dbReference type="SMART" id="SM00361">
    <property type="entry name" value="RRM_1"/>
    <property type="match status" value="1"/>
</dbReference>
<dbReference type="InterPro" id="IPR051974">
    <property type="entry name" value="PUF60_regulator"/>
</dbReference>
<feature type="compositionally biased region" description="Low complexity" evidence="7">
    <location>
        <begin position="120"/>
        <end position="137"/>
    </location>
</feature>
<dbReference type="Proteomes" id="UP000245609">
    <property type="component" value="Unassembled WGS sequence"/>
</dbReference>
<dbReference type="GO" id="GO:0006376">
    <property type="term" value="P:mRNA splice site recognition"/>
    <property type="evidence" value="ECO:0007669"/>
    <property type="project" value="TreeGrafter"/>
</dbReference>
<evidence type="ECO:0000313" key="9">
    <source>
        <dbReference type="EMBL" id="PVU99474.1"/>
    </source>
</evidence>
<sequence>QRLAKAGLIPKMYIERCPFCNKNTPETIEHMLIECFRWNSIRHETTIFNIPRLYRTVTIDQSTNNQALNQGRNIMVGKLLGGESKETRSLLAQSRDRYSPYMKELETGRFMNGIRVTISGSNNETSNSNNTNGEIGSKIQPDGFVDETEIKLSQDQRDRLAKARKYLFELNESKFKISQTITEAALPPGIVNPGLIAGMDPRNLAVLARIYVGSIFFEITEDQIRKVFSEFGFVKHIAMSSDPATGKHKGFGFVEFDVPESAYLALETMDGTMLGGRQLKVGRPTNYSQALSSITIAPPPERIFVANINEAVSESDLTSIFESFGKVKQCVLAPNMLTRQHKGVGMSALENLPVPVIPDVLVSTEKQSAEGAHNLKQEMSPEKGGNGLASNKATDGLVRVVAQTEPTEIVCLANVVDIDELDEDLSQDIYEESKKAGKVKNIVITTDNNEVQILIEFSEISSSKSAINLFNNRWFGGKQIKAEFCDRKTFEYAIKHSNNIFVPPS</sequence>
<dbReference type="InterPro" id="IPR003954">
    <property type="entry name" value="RRM_euk-type"/>
</dbReference>
<evidence type="ECO:0000256" key="2">
    <source>
        <dbReference type="ARBA" id="ARBA00022664"/>
    </source>
</evidence>
<keyword evidence="3 6" id="KW-0694">RNA-binding</keyword>
<evidence type="ECO:0000256" key="1">
    <source>
        <dbReference type="ARBA" id="ARBA00004123"/>
    </source>
</evidence>
<dbReference type="GO" id="GO:0071011">
    <property type="term" value="C:precatalytic spliceosome"/>
    <property type="evidence" value="ECO:0007669"/>
    <property type="project" value="TreeGrafter"/>
</dbReference>
<keyword evidence="5" id="KW-0539">Nucleus</keyword>
<reference evidence="9 10" key="1">
    <citation type="journal article" date="2018" name="MBio">
        <title>Comparative Genomics Reveals the Core Gene Toolbox for the Fungus-Insect Symbiosis.</title>
        <authorList>
            <person name="Wang Y."/>
            <person name="Stata M."/>
            <person name="Wang W."/>
            <person name="Stajich J.E."/>
            <person name="White M.M."/>
            <person name="Moncalvo J.M."/>
        </authorList>
    </citation>
    <scope>NUCLEOTIDE SEQUENCE [LARGE SCALE GENOMIC DNA]</scope>
    <source>
        <strain evidence="9 10">SC-DP-2</strain>
    </source>
</reference>
<evidence type="ECO:0000256" key="6">
    <source>
        <dbReference type="PROSITE-ProRule" id="PRU00176"/>
    </source>
</evidence>
<comment type="caution">
    <text evidence="9">The sequence shown here is derived from an EMBL/GenBank/DDBJ whole genome shotgun (WGS) entry which is preliminary data.</text>
</comment>
<dbReference type="GO" id="GO:0071013">
    <property type="term" value="C:catalytic step 2 spliceosome"/>
    <property type="evidence" value="ECO:0007669"/>
    <property type="project" value="TreeGrafter"/>
</dbReference>
<dbReference type="InterPro" id="IPR012677">
    <property type="entry name" value="Nucleotide-bd_a/b_plait_sf"/>
</dbReference>
<gene>
    <name evidence="9" type="ORF">BB560_005493</name>
</gene>
<dbReference type="InterPro" id="IPR035979">
    <property type="entry name" value="RBD_domain_sf"/>
</dbReference>
<dbReference type="GO" id="GO:0003723">
    <property type="term" value="F:RNA binding"/>
    <property type="evidence" value="ECO:0007669"/>
    <property type="project" value="UniProtKB-UniRule"/>
</dbReference>
<dbReference type="GO" id="GO:0000380">
    <property type="term" value="P:alternative mRNA splicing, via spliceosome"/>
    <property type="evidence" value="ECO:0007669"/>
    <property type="project" value="TreeGrafter"/>
</dbReference>
<dbReference type="EMBL" id="MBFS01002263">
    <property type="protein sequence ID" value="PVU99474.1"/>
    <property type="molecule type" value="Genomic_DNA"/>
</dbReference>
<evidence type="ECO:0000256" key="7">
    <source>
        <dbReference type="SAM" id="MobiDB-lite"/>
    </source>
</evidence>
<dbReference type="PANTHER" id="PTHR47330:SF1">
    <property type="entry name" value="POLY(U)-BINDING-SPLICING FACTOR PUF60"/>
    <property type="match status" value="1"/>
</dbReference>
<keyword evidence="4" id="KW-0508">mRNA splicing</keyword>
<dbReference type="OrthoDB" id="5411533at2759"/>
<feature type="non-terminal residue" evidence="9">
    <location>
        <position position="1"/>
    </location>
</feature>
<evidence type="ECO:0000256" key="5">
    <source>
        <dbReference type="ARBA" id="ARBA00023242"/>
    </source>
</evidence>
<feature type="region of interest" description="Disordered" evidence="7">
    <location>
        <begin position="120"/>
        <end position="141"/>
    </location>
</feature>
<evidence type="ECO:0000256" key="4">
    <source>
        <dbReference type="ARBA" id="ARBA00023187"/>
    </source>
</evidence>
<evidence type="ECO:0000256" key="3">
    <source>
        <dbReference type="ARBA" id="ARBA00022884"/>
    </source>
</evidence>
<dbReference type="STRING" id="133381.A0A2T9Z4L0"/>
<evidence type="ECO:0000313" key="10">
    <source>
        <dbReference type="Proteomes" id="UP000245609"/>
    </source>
</evidence>
<dbReference type="PANTHER" id="PTHR47330">
    <property type="entry name" value="POLY(U)-BINDING-SPLICING FACTOR PUF60-B-RELATED"/>
    <property type="match status" value="1"/>
</dbReference>
<dbReference type="GO" id="GO:0000381">
    <property type="term" value="P:regulation of alternative mRNA splicing, via spliceosome"/>
    <property type="evidence" value="ECO:0007669"/>
    <property type="project" value="TreeGrafter"/>
</dbReference>
<dbReference type="Gene3D" id="3.30.70.330">
    <property type="match status" value="3"/>
</dbReference>
<feature type="domain" description="RRM" evidence="8">
    <location>
        <begin position="408"/>
        <end position="487"/>
    </location>
</feature>
<feature type="domain" description="RRM" evidence="8">
    <location>
        <begin position="208"/>
        <end position="286"/>
    </location>
</feature>
<dbReference type="AlphaFoldDB" id="A0A2T9Z4L0"/>
<keyword evidence="10" id="KW-1185">Reference proteome</keyword>
<dbReference type="InterPro" id="IPR000504">
    <property type="entry name" value="RRM_dom"/>
</dbReference>
<protein>
    <recommendedName>
        <fullName evidence="8">RRM domain-containing protein</fullName>
    </recommendedName>
</protein>
<dbReference type="FunFam" id="3.30.70.330:FF:000382">
    <property type="entry name" value="G-patch domain-containing protein"/>
    <property type="match status" value="1"/>
</dbReference>
<comment type="subcellular location">
    <subcellularLocation>
        <location evidence="1">Nucleus</location>
    </subcellularLocation>
</comment>
<evidence type="ECO:0000259" key="8">
    <source>
        <dbReference type="PROSITE" id="PS50102"/>
    </source>
</evidence>
<dbReference type="SUPFAM" id="SSF54928">
    <property type="entry name" value="RNA-binding domain, RBD"/>
    <property type="match status" value="2"/>
</dbReference>
<feature type="domain" description="RRM" evidence="8">
    <location>
        <begin position="301"/>
        <end position="351"/>
    </location>
</feature>